<dbReference type="EMBL" id="LHPG02000011">
    <property type="protein sequence ID" value="PRW45639.1"/>
    <property type="molecule type" value="Genomic_DNA"/>
</dbReference>
<keyword evidence="2 4" id="KW-0863">Zinc-finger</keyword>
<evidence type="ECO:0000256" key="4">
    <source>
        <dbReference type="PROSITE-ProRule" id="PRU00134"/>
    </source>
</evidence>
<feature type="domain" description="MYND-type" evidence="5">
    <location>
        <begin position="341"/>
        <end position="380"/>
    </location>
</feature>
<dbReference type="Pfam" id="PF01753">
    <property type="entry name" value="zf-MYND"/>
    <property type="match status" value="1"/>
</dbReference>
<dbReference type="STRING" id="3076.A0A2P6TMS7"/>
<accession>A0A2P6TMS7</accession>
<dbReference type="OrthoDB" id="537437at2759"/>
<evidence type="ECO:0000259" key="5">
    <source>
        <dbReference type="PROSITE" id="PS50865"/>
    </source>
</evidence>
<dbReference type="SUPFAM" id="SSF144232">
    <property type="entry name" value="HIT/MYND zinc finger-like"/>
    <property type="match status" value="1"/>
</dbReference>
<dbReference type="AlphaFoldDB" id="A0A2P6TMS7"/>
<evidence type="ECO:0000256" key="2">
    <source>
        <dbReference type="ARBA" id="ARBA00022771"/>
    </source>
</evidence>
<keyword evidence="7" id="KW-1185">Reference proteome</keyword>
<evidence type="ECO:0000256" key="3">
    <source>
        <dbReference type="ARBA" id="ARBA00022833"/>
    </source>
</evidence>
<keyword evidence="1" id="KW-0479">Metal-binding</keyword>
<sequence>MAEPNCWTRHEWLLRRIERGRKLLESSAQHQRSTDLQYFLADMDDTAALHSIMLKPARTEREEQQGLVHFLRSAMHKLLQHYNITVLDGACLDALHEAVENAVDSDSPGLVLLARLVSAGLRIIGTDQLLYLPPAIQAMHLRMLTVEAWDAATVAAAEQLEAYQRSKGFQPLLTAAELKVTASLLRLSAAGKQSALVVNTPPSGAFNQQQAQAAVRHLEASLPDNAAVLLHCACQLEAPPNPAAVAALRKALRAAQAEQAHSVAAAAEVSGLVQDSEASLALCKRWLPKPAFEFLGGQLADVKQLLQMAAVLNPDADQQPALPLPEGLAGTLSCDTPLPECSGCGQQSFQLKKCSRCKAAAYCSRDCQVKHWREGHKQECARLAAATGAQP</sequence>
<dbReference type="Proteomes" id="UP000239899">
    <property type="component" value="Unassembled WGS sequence"/>
</dbReference>
<dbReference type="InterPro" id="IPR002893">
    <property type="entry name" value="Znf_MYND"/>
</dbReference>
<keyword evidence="3" id="KW-0862">Zinc</keyword>
<dbReference type="Gene3D" id="6.10.140.2220">
    <property type="match status" value="1"/>
</dbReference>
<reference evidence="6 7" key="1">
    <citation type="journal article" date="2018" name="Plant J.">
        <title>Genome sequences of Chlorella sorokiniana UTEX 1602 and Micractinium conductrix SAG 241.80: implications to maltose excretion by a green alga.</title>
        <authorList>
            <person name="Arriola M.B."/>
            <person name="Velmurugan N."/>
            <person name="Zhang Y."/>
            <person name="Plunkett M.H."/>
            <person name="Hondzo H."/>
            <person name="Barney B.M."/>
        </authorList>
    </citation>
    <scope>NUCLEOTIDE SEQUENCE [LARGE SCALE GENOMIC DNA]</scope>
    <source>
        <strain evidence="7">UTEX 1602</strain>
    </source>
</reference>
<protein>
    <recommendedName>
        <fullName evidence="5">MYND-type domain-containing protein</fullName>
    </recommendedName>
</protein>
<proteinExistence type="predicted"/>
<evidence type="ECO:0000256" key="1">
    <source>
        <dbReference type="ARBA" id="ARBA00022723"/>
    </source>
</evidence>
<dbReference type="GO" id="GO:0008270">
    <property type="term" value="F:zinc ion binding"/>
    <property type="evidence" value="ECO:0007669"/>
    <property type="project" value="UniProtKB-KW"/>
</dbReference>
<name>A0A2P6TMS7_CHLSO</name>
<evidence type="ECO:0000313" key="7">
    <source>
        <dbReference type="Proteomes" id="UP000239899"/>
    </source>
</evidence>
<evidence type="ECO:0000313" key="6">
    <source>
        <dbReference type="EMBL" id="PRW45639.1"/>
    </source>
</evidence>
<dbReference type="PROSITE" id="PS01360">
    <property type="entry name" value="ZF_MYND_1"/>
    <property type="match status" value="1"/>
</dbReference>
<comment type="caution">
    <text evidence="6">The sequence shown here is derived from an EMBL/GenBank/DDBJ whole genome shotgun (WGS) entry which is preliminary data.</text>
</comment>
<organism evidence="6 7">
    <name type="scientific">Chlorella sorokiniana</name>
    <name type="common">Freshwater green alga</name>
    <dbReference type="NCBI Taxonomy" id="3076"/>
    <lineage>
        <taxon>Eukaryota</taxon>
        <taxon>Viridiplantae</taxon>
        <taxon>Chlorophyta</taxon>
        <taxon>core chlorophytes</taxon>
        <taxon>Trebouxiophyceae</taxon>
        <taxon>Chlorellales</taxon>
        <taxon>Chlorellaceae</taxon>
        <taxon>Chlorella clade</taxon>
        <taxon>Chlorella</taxon>
    </lineage>
</organism>
<gene>
    <name evidence="6" type="ORF">C2E21_5733</name>
</gene>
<dbReference type="PROSITE" id="PS50865">
    <property type="entry name" value="ZF_MYND_2"/>
    <property type="match status" value="1"/>
</dbReference>